<dbReference type="EMBL" id="QEQK01000008">
    <property type="protein sequence ID" value="PWN55858.1"/>
    <property type="molecule type" value="Genomic_DNA"/>
</dbReference>
<evidence type="ECO:0000313" key="2">
    <source>
        <dbReference type="EMBL" id="PWN55858.1"/>
    </source>
</evidence>
<reference evidence="2 3" key="1">
    <citation type="submission" date="2018-05" db="EMBL/GenBank/DDBJ databases">
        <title>Abyssibacter profundi OUC007T gen. nov., sp. nov, a marine bacterium isolated from seawater of the Mariana Trench.</title>
        <authorList>
            <person name="Zhou S."/>
        </authorList>
    </citation>
    <scope>NUCLEOTIDE SEQUENCE [LARGE SCALE GENOMIC DNA]</scope>
    <source>
        <strain evidence="2 3">OUC007</strain>
    </source>
</reference>
<keyword evidence="1" id="KW-1133">Transmembrane helix</keyword>
<evidence type="ECO:0000313" key="3">
    <source>
        <dbReference type="Proteomes" id="UP000251800"/>
    </source>
</evidence>
<dbReference type="OrthoDB" id="6078083at2"/>
<sequence>MEQLMNGPNRQKGMGLWGMLFVFGVIGFVALVTIKCTPIYLAHLEIQTAVNDVADDSSYANASPFEIRRALQRRFDVDDVTQLKTKDIKIQREDNTRVISYDYEVRVALFANLSLVIQFKDAVRVKTS</sequence>
<dbReference type="InterPro" id="IPR032314">
    <property type="entry name" value="DUF4845"/>
</dbReference>
<proteinExistence type="predicted"/>
<comment type="caution">
    <text evidence="2">The sequence shown here is derived from an EMBL/GenBank/DDBJ whole genome shotgun (WGS) entry which is preliminary data.</text>
</comment>
<name>A0A363UKB7_9GAMM</name>
<keyword evidence="1" id="KW-0812">Transmembrane</keyword>
<accession>A0A363UKB7</accession>
<dbReference type="AlphaFoldDB" id="A0A363UKB7"/>
<feature type="transmembrane region" description="Helical" evidence="1">
    <location>
        <begin position="14"/>
        <end position="34"/>
    </location>
</feature>
<keyword evidence="3" id="KW-1185">Reference proteome</keyword>
<keyword evidence="1" id="KW-0472">Membrane</keyword>
<evidence type="ECO:0000256" key="1">
    <source>
        <dbReference type="SAM" id="Phobius"/>
    </source>
</evidence>
<dbReference type="Pfam" id="PF16137">
    <property type="entry name" value="DUF4845"/>
    <property type="match status" value="1"/>
</dbReference>
<dbReference type="Proteomes" id="UP000251800">
    <property type="component" value="Unassembled WGS sequence"/>
</dbReference>
<gene>
    <name evidence="2" type="ORF">DEH80_10605</name>
</gene>
<organism evidence="2 3">
    <name type="scientific">Abyssibacter profundi</name>
    <dbReference type="NCBI Taxonomy" id="2182787"/>
    <lineage>
        <taxon>Bacteria</taxon>
        <taxon>Pseudomonadati</taxon>
        <taxon>Pseudomonadota</taxon>
        <taxon>Gammaproteobacteria</taxon>
        <taxon>Chromatiales</taxon>
        <taxon>Oceanococcaceae</taxon>
        <taxon>Abyssibacter</taxon>
    </lineage>
</organism>
<protein>
    <submittedName>
        <fullName evidence="2">DUF4845 domain-containing protein</fullName>
    </submittedName>
</protein>